<feature type="compositionally biased region" description="Polar residues" evidence="1">
    <location>
        <begin position="108"/>
        <end position="122"/>
    </location>
</feature>
<proteinExistence type="predicted"/>
<reference evidence="2 3" key="1">
    <citation type="submission" date="2013-07" db="EMBL/GenBank/DDBJ databases">
        <title>The Genome Sequence of Cryptococcus heveanensis BCC8398.</title>
        <authorList>
            <consortium name="The Broad Institute Genome Sequencing Platform"/>
            <person name="Cuomo C."/>
            <person name="Litvintseva A."/>
            <person name="Chen Y."/>
            <person name="Heitman J."/>
            <person name="Sun S."/>
            <person name="Springer D."/>
            <person name="Dromer F."/>
            <person name="Young S.K."/>
            <person name="Zeng Q."/>
            <person name="Gargeya S."/>
            <person name="Fitzgerald M."/>
            <person name="Abouelleil A."/>
            <person name="Alvarado L."/>
            <person name="Berlin A.M."/>
            <person name="Chapman S.B."/>
            <person name="Dewar J."/>
            <person name="Goldberg J."/>
            <person name="Griggs A."/>
            <person name="Gujja S."/>
            <person name="Hansen M."/>
            <person name="Howarth C."/>
            <person name="Imamovic A."/>
            <person name="Larimer J."/>
            <person name="McCowan C."/>
            <person name="Murphy C."/>
            <person name="Pearson M."/>
            <person name="Priest M."/>
            <person name="Roberts A."/>
            <person name="Saif S."/>
            <person name="Shea T."/>
            <person name="Sykes S."/>
            <person name="Wortman J."/>
            <person name="Nusbaum C."/>
            <person name="Birren B."/>
        </authorList>
    </citation>
    <scope>NUCLEOTIDE SEQUENCE [LARGE SCALE GENOMIC DNA]</scope>
    <source>
        <strain evidence="2 3">BCC8398</strain>
    </source>
</reference>
<dbReference type="EMBL" id="KV700127">
    <property type="protein sequence ID" value="OCF33108.1"/>
    <property type="molecule type" value="Genomic_DNA"/>
</dbReference>
<evidence type="ECO:0000313" key="2">
    <source>
        <dbReference type="EMBL" id="OCF33108.1"/>
    </source>
</evidence>
<dbReference type="AlphaFoldDB" id="A0A1B9GQ37"/>
<protein>
    <submittedName>
        <fullName evidence="2">Uncharacterized protein</fullName>
    </submittedName>
</protein>
<evidence type="ECO:0000313" key="3">
    <source>
        <dbReference type="Proteomes" id="UP000092666"/>
    </source>
</evidence>
<feature type="compositionally biased region" description="Polar residues" evidence="1">
    <location>
        <begin position="85"/>
        <end position="99"/>
    </location>
</feature>
<feature type="compositionally biased region" description="Polar residues" evidence="1">
    <location>
        <begin position="131"/>
        <end position="141"/>
    </location>
</feature>
<gene>
    <name evidence="2" type="ORF">I316_05153</name>
</gene>
<feature type="region of interest" description="Disordered" evidence="1">
    <location>
        <begin position="23"/>
        <end position="217"/>
    </location>
</feature>
<feature type="compositionally biased region" description="Low complexity" evidence="1">
    <location>
        <begin position="163"/>
        <end position="177"/>
    </location>
</feature>
<name>A0A1B9GQ37_9TREE</name>
<feature type="compositionally biased region" description="Basic residues" evidence="1">
    <location>
        <begin position="208"/>
        <end position="217"/>
    </location>
</feature>
<organism evidence="2 3">
    <name type="scientific">Kwoniella heveanensis BCC8398</name>
    <dbReference type="NCBI Taxonomy" id="1296120"/>
    <lineage>
        <taxon>Eukaryota</taxon>
        <taxon>Fungi</taxon>
        <taxon>Dikarya</taxon>
        <taxon>Basidiomycota</taxon>
        <taxon>Agaricomycotina</taxon>
        <taxon>Tremellomycetes</taxon>
        <taxon>Tremellales</taxon>
        <taxon>Cryptococcaceae</taxon>
        <taxon>Kwoniella</taxon>
    </lineage>
</organism>
<accession>A0A1B9GQ37</accession>
<keyword evidence="3" id="KW-1185">Reference proteome</keyword>
<evidence type="ECO:0000256" key="1">
    <source>
        <dbReference type="SAM" id="MobiDB-lite"/>
    </source>
</evidence>
<dbReference type="Proteomes" id="UP000092666">
    <property type="component" value="Unassembled WGS sequence"/>
</dbReference>
<feature type="compositionally biased region" description="Pro residues" evidence="1">
    <location>
        <begin position="49"/>
        <end position="60"/>
    </location>
</feature>
<sequence length="217" mass="22895">MYGGSAGLAVTCLSTVMAEGEVISTQEPEEPPFPVVRGPFGSLGSPVQLVPPPPPPPPPDFLGSMELVPSRLPTESSPAWADQLSGASQSEDMTANHNISELLGATHIQPTGTAPSSDQGRPTISVDDHSTAITEHVSQASALALTPRSVDTPGQIGSKSHTGQRSATASSRRQSGTPEMSGSSEPRRRLQPGETYVNGQIRRTGWVVKRKDKKKRK</sequence>
<reference evidence="3" key="2">
    <citation type="submission" date="2013-12" db="EMBL/GenBank/DDBJ databases">
        <title>Evolution of pathogenesis and genome organization in the Tremellales.</title>
        <authorList>
            <person name="Cuomo C."/>
            <person name="Litvintseva A."/>
            <person name="Heitman J."/>
            <person name="Chen Y."/>
            <person name="Sun S."/>
            <person name="Springer D."/>
            <person name="Dromer F."/>
            <person name="Young S."/>
            <person name="Zeng Q."/>
            <person name="Chapman S."/>
            <person name="Gujja S."/>
            <person name="Saif S."/>
            <person name="Birren B."/>
        </authorList>
    </citation>
    <scope>NUCLEOTIDE SEQUENCE [LARGE SCALE GENOMIC DNA]</scope>
    <source>
        <strain evidence="3">BCC8398</strain>
    </source>
</reference>